<proteinExistence type="inferred from homology"/>
<comment type="similarity">
    <text evidence="2">Belongs to the MAD1 family.</text>
</comment>
<dbReference type="GO" id="GO:0007094">
    <property type="term" value="P:mitotic spindle assembly checkpoint signaling"/>
    <property type="evidence" value="ECO:0007669"/>
    <property type="project" value="InterPro"/>
</dbReference>
<keyword evidence="3" id="KW-0132">Cell division</keyword>
<dbReference type="GO" id="GO:0051301">
    <property type="term" value="P:cell division"/>
    <property type="evidence" value="ECO:0007669"/>
    <property type="project" value="UniProtKB-KW"/>
</dbReference>
<dbReference type="EMBL" id="KK119923">
    <property type="protein sequence ID" value="KFM77084.1"/>
    <property type="molecule type" value="Genomic_DNA"/>
</dbReference>
<feature type="coiled-coil region" evidence="7">
    <location>
        <begin position="11"/>
        <end position="183"/>
    </location>
</feature>
<keyword evidence="6" id="KW-0131">Cell cycle</keyword>
<sequence length="272" mass="31405">MTGVALNEAQLSHLEDMNMEYKRALEKSEKEVDSLNEKLKNLTENSSSMDMLASEMKKLRDENSLHLAHIVELEKEKLQLENKYANQNMGQEKSSWDGRILHLKCNPLDNANAKHLEAFKKLQEENDHLKKRIKVLEEEGAAATDVTMKVQQKLANEGADSTLKSLKEQLAAAERQQRFILENARIKSTEFREAVYRLLGYRIDVPAAETYKFSHVYAESRDDYLLFQINSEGIQLIETEYSKQLGDRMELYLQQYDSFPAFLASLTMDLFS</sequence>
<evidence type="ECO:0000256" key="5">
    <source>
        <dbReference type="ARBA" id="ARBA00023242"/>
    </source>
</evidence>
<dbReference type="GO" id="GO:0072686">
    <property type="term" value="C:mitotic spindle"/>
    <property type="evidence" value="ECO:0007669"/>
    <property type="project" value="TreeGrafter"/>
</dbReference>
<dbReference type="OrthoDB" id="331602at2759"/>
<dbReference type="InterPro" id="IPR008672">
    <property type="entry name" value="Mad1"/>
</dbReference>
<dbReference type="GO" id="GO:0000776">
    <property type="term" value="C:kinetochore"/>
    <property type="evidence" value="ECO:0007669"/>
    <property type="project" value="TreeGrafter"/>
</dbReference>
<evidence type="ECO:0000313" key="8">
    <source>
        <dbReference type="EMBL" id="KFM77084.1"/>
    </source>
</evidence>
<dbReference type="AlphaFoldDB" id="A0A087UI95"/>
<keyword evidence="9" id="KW-1185">Reference proteome</keyword>
<feature type="non-terminal residue" evidence="8">
    <location>
        <position position="272"/>
    </location>
</feature>
<keyword evidence="4" id="KW-0498">Mitosis</keyword>
<dbReference type="Gene3D" id="3.30.457.60">
    <property type="match status" value="1"/>
</dbReference>
<dbReference type="OMA" id="NMEYKRA"/>
<dbReference type="STRING" id="407821.A0A087UI95"/>
<keyword evidence="7" id="KW-0175">Coiled coil</keyword>
<evidence type="ECO:0000256" key="1">
    <source>
        <dbReference type="ARBA" id="ARBA00004123"/>
    </source>
</evidence>
<dbReference type="PANTHER" id="PTHR23168">
    <property type="entry name" value="MITOTIC SPINDLE ASSEMBLY CHECKPOINT PROTEIN MAD1 MITOTIC ARREST DEFICIENT-LIKE PROTEIN 1"/>
    <property type="match status" value="1"/>
</dbReference>
<protein>
    <submittedName>
        <fullName evidence="8">Mitotic spindle assembly checkpoint protein MAD1</fullName>
    </submittedName>
</protein>
<dbReference type="SUPFAM" id="SSF75704">
    <property type="entry name" value="Mitotic arrest deficient-like 1, Mad1"/>
    <property type="match status" value="1"/>
</dbReference>
<accession>A0A087UI95</accession>
<comment type="subcellular location">
    <subcellularLocation>
        <location evidence="1">Nucleus</location>
    </subcellularLocation>
</comment>
<gene>
    <name evidence="8" type="ORF">X975_13616</name>
</gene>
<organism evidence="8 9">
    <name type="scientific">Stegodyphus mimosarum</name>
    <name type="common">African social velvet spider</name>
    <dbReference type="NCBI Taxonomy" id="407821"/>
    <lineage>
        <taxon>Eukaryota</taxon>
        <taxon>Metazoa</taxon>
        <taxon>Ecdysozoa</taxon>
        <taxon>Arthropoda</taxon>
        <taxon>Chelicerata</taxon>
        <taxon>Arachnida</taxon>
        <taxon>Araneae</taxon>
        <taxon>Araneomorphae</taxon>
        <taxon>Entelegynae</taxon>
        <taxon>Eresoidea</taxon>
        <taxon>Eresidae</taxon>
        <taxon>Stegodyphus</taxon>
    </lineage>
</organism>
<dbReference type="GO" id="GO:0051315">
    <property type="term" value="P:attachment of mitotic spindle microtubules to kinetochore"/>
    <property type="evidence" value="ECO:0007669"/>
    <property type="project" value="TreeGrafter"/>
</dbReference>
<dbReference type="Gene3D" id="6.10.250.90">
    <property type="match status" value="1"/>
</dbReference>
<evidence type="ECO:0000256" key="2">
    <source>
        <dbReference type="ARBA" id="ARBA00008029"/>
    </source>
</evidence>
<name>A0A087UI95_STEMI</name>
<evidence type="ECO:0000313" key="9">
    <source>
        <dbReference type="Proteomes" id="UP000054359"/>
    </source>
</evidence>
<dbReference type="GO" id="GO:0005635">
    <property type="term" value="C:nuclear envelope"/>
    <property type="evidence" value="ECO:0007669"/>
    <property type="project" value="TreeGrafter"/>
</dbReference>
<evidence type="ECO:0000256" key="7">
    <source>
        <dbReference type="SAM" id="Coils"/>
    </source>
</evidence>
<evidence type="ECO:0000256" key="6">
    <source>
        <dbReference type="ARBA" id="ARBA00023306"/>
    </source>
</evidence>
<keyword evidence="5" id="KW-0539">Nucleus</keyword>
<reference evidence="8 9" key="1">
    <citation type="submission" date="2013-11" db="EMBL/GenBank/DDBJ databases">
        <title>Genome sequencing of Stegodyphus mimosarum.</title>
        <authorList>
            <person name="Bechsgaard J."/>
        </authorList>
    </citation>
    <scope>NUCLEOTIDE SEQUENCE [LARGE SCALE GENOMIC DNA]</scope>
</reference>
<dbReference type="Proteomes" id="UP000054359">
    <property type="component" value="Unassembled WGS sequence"/>
</dbReference>
<dbReference type="Pfam" id="PF05557">
    <property type="entry name" value="MAD"/>
    <property type="match status" value="1"/>
</dbReference>
<evidence type="ECO:0000256" key="4">
    <source>
        <dbReference type="ARBA" id="ARBA00022776"/>
    </source>
</evidence>
<dbReference type="PANTHER" id="PTHR23168:SF0">
    <property type="entry name" value="MITOTIC SPINDLE ASSEMBLY CHECKPOINT PROTEIN MAD1"/>
    <property type="match status" value="1"/>
</dbReference>
<evidence type="ECO:0000256" key="3">
    <source>
        <dbReference type="ARBA" id="ARBA00022618"/>
    </source>
</evidence>